<dbReference type="InterPro" id="IPR029052">
    <property type="entry name" value="Metallo-depent_PP-like"/>
</dbReference>
<evidence type="ECO:0000256" key="3">
    <source>
        <dbReference type="ARBA" id="ARBA00023004"/>
    </source>
</evidence>
<reference evidence="7" key="1">
    <citation type="submission" date="2014-12" db="EMBL/GenBank/DDBJ databases">
        <title>Complete genome sequence of a multi-drug resistant Klebsiella pneumoniae.</title>
        <authorList>
            <person name="Hua X."/>
            <person name="Chen Q."/>
            <person name="Li X."/>
            <person name="Feng Y."/>
            <person name="Ruan Z."/>
            <person name="Yu Y."/>
        </authorList>
    </citation>
    <scope>NUCLEOTIDE SEQUENCE [LARGE SCALE GENOMIC DNA]</scope>
    <source>
        <strain evidence="7">5.12</strain>
    </source>
</reference>
<dbReference type="PANTHER" id="PTHR42988">
    <property type="entry name" value="PHOSPHOHYDROLASE"/>
    <property type="match status" value="1"/>
</dbReference>
<evidence type="ECO:0000313" key="6">
    <source>
        <dbReference type="EMBL" id="QJR80378.1"/>
    </source>
</evidence>
<dbReference type="GO" id="GO:0016787">
    <property type="term" value="F:hydrolase activity"/>
    <property type="evidence" value="ECO:0007669"/>
    <property type="project" value="UniProtKB-KW"/>
</dbReference>
<evidence type="ECO:0000256" key="2">
    <source>
        <dbReference type="ARBA" id="ARBA00022801"/>
    </source>
</evidence>
<evidence type="ECO:0000313" key="7">
    <source>
        <dbReference type="Proteomes" id="UP000219285"/>
    </source>
</evidence>
<dbReference type="KEGG" id="apel:CA267_006110"/>
<comment type="similarity">
    <text evidence="4">Belongs to the cyclic nucleotide phosphodiesterase class-III family.</text>
</comment>
<dbReference type="InterPro" id="IPR004843">
    <property type="entry name" value="Calcineurin-like_PHP"/>
</dbReference>
<evidence type="ECO:0000259" key="5">
    <source>
        <dbReference type="Pfam" id="PF00149"/>
    </source>
</evidence>
<dbReference type="Gene3D" id="3.60.21.10">
    <property type="match status" value="1"/>
</dbReference>
<dbReference type="RefSeq" id="WP_075608309.1">
    <property type="nucleotide sequence ID" value="NZ_CP052766.1"/>
</dbReference>
<keyword evidence="2" id="KW-0378">Hydrolase</keyword>
<dbReference type="EMBL" id="CP052766">
    <property type="protein sequence ID" value="QJR80378.1"/>
    <property type="molecule type" value="Genomic_DNA"/>
</dbReference>
<dbReference type="OrthoDB" id="9784378at2"/>
<proteinExistence type="inferred from homology"/>
<keyword evidence="1" id="KW-0479">Metal-binding</keyword>
<dbReference type="SUPFAM" id="SSF56300">
    <property type="entry name" value="Metallo-dependent phosphatases"/>
    <property type="match status" value="1"/>
</dbReference>
<dbReference type="Pfam" id="PF00149">
    <property type="entry name" value="Metallophos"/>
    <property type="match status" value="1"/>
</dbReference>
<dbReference type="Proteomes" id="UP000219285">
    <property type="component" value="Chromosome"/>
</dbReference>
<sequence length="245" mass="27782">MRLIQLTDCHLQADKSQCPFNGINPYETLLQCMDMALAETPDAILFTGDISGDESAESYQHFVEIVASRLHHIPWHVIAGNHDQSEHFTRYLGKHLLVAGKPWELGAWRVHGLDTRWQGTKGRVLPAALMAIHHAMARESSAYHMLALHHHILPSNSWMDTHYLANAERVLSWLRAHKDIQIVIHGHVHADIKRTHEGLSILGAPSTCWQWQMTETFGTDNVPAGYRTIDLAEDGNWSTTIRRLT</sequence>
<keyword evidence="3" id="KW-0408">Iron</keyword>
<evidence type="ECO:0000256" key="4">
    <source>
        <dbReference type="ARBA" id="ARBA00025742"/>
    </source>
</evidence>
<evidence type="ECO:0000256" key="1">
    <source>
        <dbReference type="ARBA" id="ARBA00022723"/>
    </source>
</evidence>
<dbReference type="InterPro" id="IPR050884">
    <property type="entry name" value="CNP_phosphodiesterase-III"/>
</dbReference>
<organism evidence="6 7">
    <name type="scientific">Alteromonas pelagimontana</name>
    <dbReference type="NCBI Taxonomy" id="1858656"/>
    <lineage>
        <taxon>Bacteria</taxon>
        <taxon>Pseudomonadati</taxon>
        <taxon>Pseudomonadota</taxon>
        <taxon>Gammaproteobacteria</taxon>
        <taxon>Alteromonadales</taxon>
        <taxon>Alteromonadaceae</taxon>
        <taxon>Alteromonas/Salinimonas group</taxon>
        <taxon>Alteromonas</taxon>
    </lineage>
</organism>
<feature type="domain" description="Calcineurin-like phosphoesterase" evidence="5">
    <location>
        <begin position="1"/>
        <end position="190"/>
    </location>
</feature>
<protein>
    <submittedName>
        <fullName evidence="6">3',5'-cyclic-nucleotide phosphodiesterase</fullName>
    </submittedName>
</protein>
<name>A0A6M4MC43_9ALTE</name>
<dbReference type="PANTHER" id="PTHR42988:SF2">
    <property type="entry name" value="CYCLIC NUCLEOTIDE PHOSPHODIESTERASE CBUA0032-RELATED"/>
    <property type="match status" value="1"/>
</dbReference>
<dbReference type="AlphaFoldDB" id="A0A6M4MC43"/>
<keyword evidence="7" id="KW-1185">Reference proteome</keyword>
<accession>A0A6M4MC43</accession>
<gene>
    <name evidence="6" type="ORF">CA267_006110</name>
</gene>
<dbReference type="GO" id="GO:0046872">
    <property type="term" value="F:metal ion binding"/>
    <property type="evidence" value="ECO:0007669"/>
    <property type="project" value="UniProtKB-KW"/>
</dbReference>
<reference evidence="6 7" key="2">
    <citation type="submission" date="2020-04" db="EMBL/GenBank/DDBJ databases">
        <title>Complete genome sequence of Alteromonas pelagimontana 5.12T.</title>
        <authorList>
            <person name="Sinha R.K."/>
            <person name="Krishnan K.P."/>
            <person name="Kurian J.P."/>
        </authorList>
    </citation>
    <scope>NUCLEOTIDE SEQUENCE [LARGE SCALE GENOMIC DNA]</scope>
    <source>
        <strain evidence="6 7">5.12</strain>
    </source>
</reference>